<dbReference type="KEGG" id="broo:brsh051_19630"/>
<evidence type="ECO:0000313" key="1">
    <source>
        <dbReference type="EMBL" id="BEH02682.1"/>
    </source>
</evidence>
<dbReference type="AlphaFoldDB" id="A0AAN0MHD9"/>
<protein>
    <submittedName>
        <fullName evidence="1">Uncharacterized protein</fullName>
    </submittedName>
</protein>
<accession>A0AAN0MHD9</accession>
<proteinExistence type="predicted"/>
<keyword evidence="2" id="KW-1185">Reference proteome</keyword>
<sequence length="81" mass="8792">MRPGLLQPQYTSDSAETILEAVLVGRIDGVGWKQPERTIMSTAPPLTDQRLVAPQARAVAAGADAAFILRARENHNGRRRG</sequence>
<organism evidence="1 2">
    <name type="scientific">Brooklawnia propionicigenes</name>
    <dbReference type="NCBI Taxonomy" id="3041175"/>
    <lineage>
        <taxon>Bacteria</taxon>
        <taxon>Bacillati</taxon>
        <taxon>Actinomycetota</taxon>
        <taxon>Actinomycetes</taxon>
        <taxon>Propionibacteriales</taxon>
        <taxon>Propionibacteriaceae</taxon>
        <taxon>Brooklawnia</taxon>
    </lineage>
</organism>
<dbReference type="EMBL" id="AP028056">
    <property type="protein sequence ID" value="BEH02682.1"/>
    <property type="molecule type" value="Genomic_DNA"/>
</dbReference>
<reference evidence="1" key="1">
    <citation type="journal article" date="2024" name="Int. J. Syst. Evol. Microbiol.">
        <title>Brooklawnia propionicigenes sp. nov., a facultatively anaerobic, propionate-producing bacterium isolated from a methanogenic reactor treating waste from cattle farms.</title>
        <authorList>
            <person name="Akita Y."/>
            <person name="Ueki A."/>
            <person name="Tonouchi A."/>
            <person name="Sugawara Y."/>
            <person name="Honma S."/>
            <person name="Kaku N."/>
            <person name="Ueki K."/>
        </authorList>
    </citation>
    <scope>NUCLEOTIDE SEQUENCE</scope>
    <source>
        <strain evidence="1">SH051</strain>
    </source>
</reference>
<evidence type="ECO:0000313" key="2">
    <source>
        <dbReference type="Proteomes" id="UP001431656"/>
    </source>
</evidence>
<dbReference type="Proteomes" id="UP001431656">
    <property type="component" value="Chromosome"/>
</dbReference>
<gene>
    <name evidence="1" type="ORF">brsh051_19630</name>
</gene>
<name>A0AAN0MHD9_9ACTN</name>